<protein>
    <submittedName>
        <fullName evidence="2">Uncharacterized protein</fullName>
    </submittedName>
</protein>
<feature type="compositionally biased region" description="Basic and acidic residues" evidence="1">
    <location>
        <begin position="28"/>
        <end position="48"/>
    </location>
</feature>
<comment type="caution">
    <text evidence="2">The sequence shown here is derived from an EMBL/GenBank/DDBJ whole genome shotgun (WGS) entry which is preliminary data.</text>
</comment>
<dbReference type="AlphaFoldDB" id="A0A8J7APK3"/>
<sequence>MADKDQIRKHLSMSSNVDLNVANQAKGSEAKKMRIMEHIKKSKDQRTL</sequence>
<evidence type="ECO:0000256" key="1">
    <source>
        <dbReference type="SAM" id="MobiDB-lite"/>
    </source>
</evidence>
<name>A0A8J7APK3_9CYAN</name>
<evidence type="ECO:0000313" key="3">
    <source>
        <dbReference type="Proteomes" id="UP000636505"/>
    </source>
</evidence>
<gene>
    <name evidence="2" type="ORF">IQ241_11345</name>
</gene>
<reference evidence="2" key="1">
    <citation type="submission" date="2020-10" db="EMBL/GenBank/DDBJ databases">
        <authorList>
            <person name="Castelo-Branco R."/>
            <person name="Eusebio N."/>
            <person name="Adriana R."/>
            <person name="Vieira A."/>
            <person name="Brugerolle De Fraissinette N."/>
            <person name="Rezende De Castro R."/>
            <person name="Schneider M.P."/>
            <person name="Vasconcelos V."/>
            <person name="Leao P.N."/>
        </authorList>
    </citation>
    <scope>NUCLEOTIDE SEQUENCE</scope>
    <source>
        <strain evidence="2">LEGE 07310</strain>
    </source>
</reference>
<organism evidence="2 3">
    <name type="scientific">Vasconcelosia minhoensis LEGE 07310</name>
    <dbReference type="NCBI Taxonomy" id="915328"/>
    <lineage>
        <taxon>Bacteria</taxon>
        <taxon>Bacillati</taxon>
        <taxon>Cyanobacteriota</taxon>
        <taxon>Cyanophyceae</taxon>
        <taxon>Nodosilineales</taxon>
        <taxon>Cymatolegaceae</taxon>
        <taxon>Vasconcelosia</taxon>
        <taxon>Vasconcelosia minhoensis</taxon>
    </lineage>
</organism>
<dbReference type="Proteomes" id="UP000636505">
    <property type="component" value="Unassembled WGS sequence"/>
</dbReference>
<keyword evidence="3" id="KW-1185">Reference proteome</keyword>
<dbReference type="RefSeq" id="WP_193907130.1">
    <property type="nucleotide sequence ID" value="NZ_JADEXG010000023.1"/>
</dbReference>
<feature type="region of interest" description="Disordered" evidence="1">
    <location>
        <begin position="22"/>
        <end position="48"/>
    </location>
</feature>
<proteinExistence type="predicted"/>
<dbReference type="EMBL" id="JADEXG010000023">
    <property type="protein sequence ID" value="MBE9077881.1"/>
    <property type="molecule type" value="Genomic_DNA"/>
</dbReference>
<evidence type="ECO:0000313" key="2">
    <source>
        <dbReference type="EMBL" id="MBE9077881.1"/>
    </source>
</evidence>
<accession>A0A8J7APK3</accession>